<sequence length="132" mass="14632">MSRIRYTPVRPGFTAEQTMTKSCQQLLLYHFPANYILTFATKASAGLGSLRLSHPGTSKGKLLPVVYCTRKRPAQVSPKEQDFQLDSTTFVCDFETALISAVQGSFCNTRVEYKVAFSTFAKLYFGRSAGLA</sequence>
<comment type="caution">
    <text evidence="1">The sequence shown here is derived from an EMBL/GenBank/DDBJ whole genome shotgun (WGS) entry which is preliminary data.</text>
</comment>
<dbReference type="Proteomes" id="UP000055024">
    <property type="component" value="Unassembled WGS sequence"/>
</dbReference>
<evidence type="ECO:0000313" key="2">
    <source>
        <dbReference type="Proteomes" id="UP000055024"/>
    </source>
</evidence>
<keyword evidence="2" id="KW-1185">Reference proteome</keyword>
<organism evidence="1 2">
    <name type="scientific">Trichinella zimbabwensis</name>
    <dbReference type="NCBI Taxonomy" id="268475"/>
    <lineage>
        <taxon>Eukaryota</taxon>
        <taxon>Metazoa</taxon>
        <taxon>Ecdysozoa</taxon>
        <taxon>Nematoda</taxon>
        <taxon>Enoplea</taxon>
        <taxon>Dorylaimia</taxon>
        <taxon>Trichinellida</taxon>
        <taxon>Trichinellidae</taxon>
        <taxon>Trichinella</taxon>
    </lineage>
</organism>
<dbReference type="AlphaFoldDB" id="A0A0V1I0V7"/>
<gene>
    <name evidence="1" type="ORF">T11_16420</name>
</gene>
<dbReference type="EMBL" id="JYDP01000013">
    <property type="protein sequence ID" value="KRZ16192.1"/>
    <property type="molecule type" value="Genomic_DNA"/>
</dbReference>
<dbReference type="OrthoDB" id="5916134at2759"/>
<protein>
    <submittedName>
        <fullName evidence="1">Uncharacterized protein</fullName>
    </submittedName>
</protein>
<name>A0A0V1I0V7_9BILA</name>
<reference evidence="1 2" key="1">
    <citation type="submission" date="2015-01" db="EMBL/GenBank/DDBJ databases">
        <title>Evolution of Trichinella species and genotypes.</title>
        <authorList>
            <person name="Korhonen P.K."/>
            <person name="Edoardo P."/>
            <person name="Giuseppe L.R."/>
            <person name="Gasser R.B."/>
        </authorList>
    </citation>
    <scope>NUCLEOTIDE SEQUENCE [LARGE SCALE GENOMIC DNA]</scope>
    <source>
        <strain evidence="1">ISS1029</strain>
    </source>
</reference>
<evidence type="ECO:0000313" key="1">
    <source>
        <dbReference type="EMBL" id="KRZ16192.1"/>
    </source>
</evidence>
<accession>A0A0V1I0V7</accession>
<proteinExistence type="predicted"/>